<dbReference type="EMBL" id="VLLA01000011">
    <property type="protein sequence ID" value="TWI67976.1"/>
    <property type="molecule type" value="Genomic_DNA"/>
</dbReference>
<evidence type="ECO:0000256" key="4">
    <source>
        <dbReference type="ARBA" id="ARBA00023033"/>
    </source>
</evidence>
<evidence type="ECO:0000313" key="5">
    <source>
        <dbReference type="EMBL" id="TWI67976.1"/>
    </source>
</evidence>
<keyword evidence="2" id="KW-0288">FMN</keyword>
<protein>
    <recommendedName>
        <fullName evidence="7">Luciferase-like monooxygenase</fullName>
    </recommendedName>
</protein>
<keyword evidence="6" id="KW-1185">Reference proteome</keyword>
<dbReference type="GO" id="GO:0004497">
    <property type="term" value="F:monooxygenase activity"/>
    <property type="evidence" value="ECO:0007669"/>
    <property type="project" value="UniProtKB-KW"/>
</dbReference>
<evidence type="ECO:0000256" key="3">
    <source>
        <dbReference type="ARBA" id="ARBA00023002"/>
    </source>
</evidence>
<dbReference type="Gene3D" id="3.20.20.30">
    <property type="entry name" value="Luciferase-like domain"/>
    <property type="match status" value="1"/>
</dbReference>
<evidence type="ECO:0008006" key="7">
    <source>
        <dbReference type="Google" id="ProtNLM"/>
    </source>
</evidence>
<dbReference type="Proteomes" id="UP000316291">
    <property type="component" value="Unassembled WGS sequence"/>
</dbReference>
<dbReference type="RefSeq" id="WP_244635813.1">
    <property type="nucleotide sequence ID" value="NZ_VLLA01000011.1"/>
</dbReference>
<keyword evidence="1" id="KW-0285">Flavoprotein</keyword>
<evidence type="ECO:0000313" key="6">
    <source>
        <dbReference type="Proteomes" id="UP000316291"/>
    </source>
</evidence>
<gene>
    <name evidence="5" type="ORF">IQ16_04501</name>
</gene>
<dbReference type="AlphaFoldDB" id="A0A562RI17"/>
<name>A0A562RI17_9BRAD</name>
<comment type="caution">
    <text evidence="5">The sequence shown here is derived from an EMBL/GenBank/DDBJ whole genome shotgun (WGS) entry which is preliminary data.</text>
</comment>
<evidence type="ECO:0000256" key="2">
    <source>
        <dbReference type="ARBA" id="ARBA00022643"/>
    </source>
</evidence>
<keyword evidence="3" id="KW-0560">Oxidoreductase</keyword>
<dbReference type="PANTHER" id="PTHR30011">
    <property type="entry name" value="ALKANESULFONATE MONOOXYGENASE-RELATED"/>
    <property type="match status" value="1"/>
</dbReference>
<dbReference type="GO" id="GO:0016705">
    <property type="term" value="F:oxidoreductase activity, acting on paired donors, with incorporation or reduction of molecular oxygen"/>
    <property type="evidence" value="ECO:0007669"/>
    <property type="project" value="InterPro"/>
</dbReference>
<keyword evidence="4" id="KW-0503">Monooxygenase</keyword>
<sequence length="91" mass="10431">MRNRLILNCFSMNVVSHIYHGLWRHPDSTQMHFDKLSTWIELTKLLEQGCFDALFLADVIGIDPAYKDRGTPTLGKACRSPATIPPRSPRY</sequence>
<accession>A0A562RI17</accession>
<evidence type="ECO:0000256" key="1">
    <source>
        <dbReference type="ARBA" id="ARBA00022630"/>
    </source>
</evidence>
<organism evidence="5 6">
    <name type="scientific">Bradyrhizobium huanghuaihaiense</name>
    <dbReference type="NCBI Taxonomy" id="990078"/>
    <lineage>
        <taxon>Bacteria</taxon>
        <taxon>Pseudomonadati</taxon>
        <taxon>Pseudomonadota</taxon>
        <taxon>Alphaproteobacteria</taxon>
        <taxon>Hyphomicrobiales</taxon>
        <taxon>Nitrobacteraceae</taxon>
        <taxon>Bradyrhizobium</taxon>
    </lineage>
</organism>
<reference evidence="5 6" key="1">
    <citation type="journal article" date="2015" name="Stand. Genomic Sci.">
        <title>Genomic Encyclopedia of Bacterial and Archaeal Type Strains, Phase III: the genomes of soil and plant-associated and newly described type strains.</title>
        <authorList>
            <person name="Whitman W.B."/>
            <person name="Woyke T."/>
            <person name="Klenk H.P."/>
            <person name="Zhou Y."/>
            <person name="Lilburn T.G."/>
            <person name="Beck B.J."/>
            <person name="De Vos P."/>
            <person name="Vandamme P."/>
            <person name="Eisen J.A."/>
            <person name="Garrity G."/>
            <person name="Hugenholtz P."/>
            <person name="Kyrpides N.C."/>
        </authorList>
    </citation>
    <scope>NUCLEOTIDE SEQUENCE [LARGE SCALE GENOMIC DNA]</scope>
    <source>
        <strain evidence="5 6">CGMCC 1.10948</strain>
    </source>
</reference>
<dbReference type="InterPro" id="IPR036661">
    <property type="entry name" value="Luciferase-like_sf"/>
</dbReference>
<dbReference type="InterPro" id="IPR051260">
    <property type="entry name" value="Diverse_substr_monoxygenases"/>
</dbReference>
<proteinExistence type="predicted"/>
<dbReference type="SUPFAM" id="SSF51679">
    <property type="entry name" value="Bacterial luciferase-like"/>
    <property type="match status" value="1"/>
</dbReference>
<dbReference type="PANTHER" id="PTHR30011:SF16">
    <property type="entry name" value="C2H2 FINGER DOMAIN TRANSCRIPTION FACTOR (EUROFUNG)-RELATED"/>
    <property type="match status" value="1"/>
</dbReference>